<dbReference type="SUPFAM" id="SSF64182">
    <property type="entry name" value="DHH phosphoesterases"/>
    <property type="match status" value="1"/>
</dbReference>
<organism evidence="14 15">
    <name type="scientific">Desulfacinum infernum DSM 9756</name>
    <dbReference type="NCBI Taxonomy" id="1121391"/>
    <lineage>
        <taxon>Bacteria</taxon>
        <taxon>Pseudomonadati</taxon>
        <taxon>Thermodesulfobacteriota</taxon>
        <taxon>Syntrophobacteria</taxon>
        <taxon>Syntrophobacterales</taxon>
        <taxon>Syntrophobacteraceae</taxon>
        <taxon>Desulfacinum</taxon>
    </lineage>
</organism>
<proteinExistence type="inferred from homology"/>
<dbReference type="CDD" id="cd05398">
    <property type="entry name" value="NT_ClassII-CCAase"/>
    <property type="match status" value="1"/>
</dbReference>
<evidence type="ECO:0000256" key="4">
    <source>
        <dbReference type="ARBA" id="ARBA00022679"/>
    </source>
</evidence>
<dbReference type="GO" id="GO:0000049">
    <property type="term" value="F:tRNA binding"/>
    <property type="evidence" value="ECO:0007669"/>
    <property type="project" value="UniProtKB-KW"/>
</dbReference>
<feature type="domain" description="CBS" evidence="13">
    <location>
        <begin position="315"/>
        <end position="371"/>
    </location>
</feature>
<dbReference type="Pfam" id="PF01368">
    <property type="entry name" value="DHH"/>
    <property type="match status" value="1"/>
</dbReference>
<gene>
    <name evidence="14" type="ORF">SAMN02745206_01763</name>
</gene>
<evidence type="ECO:0000256" key="9">
    <source>
        <dbReference type="ARBA" id="ARBA00022842"/>
    </source>
</evidence>
<evidence type="ECO:0000256" key="7">
    <source>
        <dbReference type="ARBA" id="ARBA00022723"/>
    </source>
</evidence>
<evidence type="ECO:0000256" key="12">
    <source>
        <dbReference type="RuleBase" id="RU003953"/>
    </source>
</evidence>
<evidence type="ECO:0000313" key="14">
    <source>
        <dbReference type="EMBL" id="SHF32780.1"/>
    </source>
</evidence>
<dbReference type="Gene3D" id="3.90.1640.10">
    <property type="entry name" value="inorganic pyrophosphatase (n-terminal core)"/>
    <property type="match status" value="1"/>
</dbReference>
<dbReference type="SMART" id="SM00116">
    <property type="entry name" value="CBS"/>
    <property type="match status" value="2"/>
</dbReference>
<keyword evidence="7" id="KW-0479">Metal-binding</keyword>
<dbReference type="Gene3D" id="3.10.580.10">
    <property type="entry name" value="CBS-domain"/>
    <property type="match status" value="1"/>
</dbReference>
<evidence type="ECO:0000256" key="6">
    <source>
        <dbReference type="ARBA" id="ARBA00022695"/>
    </source>
</evidence>
<dbReference type="SUPFAM" id="SSF54631">
    <property type="entry name" value="CBS-domain pair"/>
    <property type="match status" value="1"/>
</dbReference>
<dbReference type="Gene3D" id="3.30.460.10">
    <property type="entry name" value="Beta Polymerase, domain 2"/>
    <property type="match status" value="1"/>
</dbReference>
<keyword evidence="8" id="KW-0547">Nucleotide-binding</keyword>
<keyword evidence="15" id="KW-1185">Reference proteome</keyword>
<dbReference type="PANTHER" id="PTHR47788:SF1">
    <property type="entry name" value="A-ADDING TRNA NUCLEOTIDYLTRANSFERASE"/>
    <property type="match status" value="1"/>
</dbReference>
<dbReference type="GO" id="GO:0046872">
    <property type="term" value="F:metal ion binding"/>
    <property type="evidence" value="ECO:0007669"/>
    <property type="project" value="UniProtKB-KW"/>
</dbReference>
<evidence type="ECO:0000256" key="5">
    <source>
        <dbReference type="ARBA" id="ARBA00022694"/>
    </source>
</evidence>
<dbReference type="AlphaFoldDB" id="A0A1M5ARB6"/>
<keyword evidence="10 12" id="KW-0694">RNA-binding</keyword>
<name>A0A1M5ARB6_9BACT</name>
<dbReference type="STRING" id="1121391.SAMN02745206_01763"/>
<evidence type="ECO:0000259" key="13">
    <source>
        <dbReference type="PROSITE" id="PS51371"/>
    </source>
</evidence>
<dbReference type="SUPFAM" id="SSF81301">
    <property type="entry name" value="Nucleotidyltransferase"/>
    <property type="match status" value="1"/>
</dbReference>
<dbReference type="GO" id="GO:0008033">
    <property type="term" value="P:tRNA processing"/>
    <property type="evidence" value="ECO:0007669"/>
    <property type="project" value="UniProtKB-KW"/>
</dbReference>
<evidence type="ECO:0000313" key="15">
    <source>
        <dbReference type="Proteomes" id="UP000184076"/>
    </source>
</evidence>
<dbReference type="Gene3D" id="3.10.310.30">
    <property type="match status" value="1"/>
</dbReference>
<keyword evidence="6" id="KW-0548">Nucleotidyltransferase</keyword>
<evidence type="ECO:0000256" key="1">
    <source>
        <dbReference type="ARBA" id="ARBA00001946"/>
    </source>
</evidence>
<dbReference type="Pfam" id="PF12627">
    <property type="entry name" value="PolyA_pol_RNAbd"/>
    <property type="match status" value="1"/>
</dbReference>
<evidence type="ECO:0000256" key="2">
    <source>
        <dbReference type="ARBA" id="ARBA00007265"/>
    </source>
</evidence>
<protein>
    <submittedName>
        <fullName evidence="14">tRNA nucleotidyltransferase (CCA-adding enzyme)</fullName>
    </submittedName>
</protein>
<dbReference type="InterPro" id="IPR000644">
    <property type="entry name" value="CBS_dom"/>
</dbReference>
<dbReference type="Proteomes" id="UP000184076">
    <property type="component" value="Unassembled WGS sequence"/>
</dbReference>
<dbReference type="InterPro" id="IPR038763">
    <property type="entry name" value="DHH_sf"/>
</dbReference>
<dbReference type="GO" id="GO:0000166">
    <property type="term" value="F:nucleotide binding"/>
    <property type="evidence" value="ECO:0007669"/>
    <property type="project" value="UniProtKB-KW"/>
</dbReference>
<dbReference type="InterPro" id="IPR001667">
    <property type="entry name" value="DDH_dom"/>
</dbReference>
<dbReference type="Gene3D" id="1.10.3090.10">
    <property type="entry name" value="cca-adding enzyme, domain 2"/>
    <property type="match status" value="1"/>
</dbReference>
<dbReference type="PROSITE" id="PS51371">
    <property type="entry name" value="CBS"/>
    <property type="match status" value="2"/>
</dbReference>
<keyword evidence="5" id="KW-0819">tRNA processing</keyword>
<accession>A0A1M5ARB6</accession>
<keyword evidence="3" id="KW-0820">tRNA-binding</keyword>
<evidence type="ECO:0000256" key="3">
    <source>
        <dbReference type="ARBA" id="ARBA00022555"/>
    </source>
</evidence>
<evidence type="ECO:0000256" key="8">
    <source>
        <dbReference type="ARBA" id="ARBA00022741"/>
    </source>
</evidence>
<feature type="domain" description="CBS" evidence="13">
    <location>
        <begin position="377"/>
        <end position="435"/>
    </location>
</feature>
<comment type="similarity">
    <text evidence="2 12">Belongs to the tRNA nucleotidyltransferase/poly(A) polymerase family.</text>
</comment>
<dbReference type="InterPro" id="IPR002646">
    <property type="entry name" value="PolA_pol_head_dom"/>
</dbReference>
<keyword evidence="4 12" id="KW-0808">Transferase</keyword>
<dbReference type="RefSeq" id="WP_073038626.1">
    <property type="nucleotide sequence ID" value="NZ_FQVB01000015.1"/>
</dbReference>
<dbReference type="SUPFAM" id="SSF81891">
    <property type="entry name" value="Poly A polymerase C-terminal region-like"/>
    <property type="match status" value="1"/>
</dbReference>
<dbReference type="InterPro" id="IPR046342">
    <property type="entry name" value="CBS_dom_sf"/>
</dbReference>
<comment type="cofactor">
    <cofactor evidence="1">
        <name>Mg(2+)</name>
        <dbReference type="ChEBI" id="CHEBI:18420"/>
    </cofactor>
</comment>
<dbReference type="Pfam" id="PF01743">
    <property type="entry name" value="PolyA_pol"/>
    <property type="match status" value="1"/>
</dbReference>
<dbReference type="InterPro" id="IPR043519">
    <property type="entry name" value="NT_sf"/>
</dbReference>
<keyword evidence="9" id="KW-0460">Magnesium</keyword>
<dbReference type="InterPro" id="IPR032828">
    <property type="entry name" value="PolyA_RNA-bd"/>
</dbReference>
<dbReference type="InterPro" id="IPR052390">
    <property type="entry name" value="tRNA_nt/polyA_polymerase"/>
</dbReference>
<dbReference type="GO" id="GO:0016779">
    <property type="term" value="F:nucleotidyltransferase activity"/>
    <property type="evidence" value="ECO:0007669"/>
    <property type="project" value="UniProtKB-KW"/>
</dbReference>
<dbReference type="EMBL" id="FQVB01000015">
    <property type="protein sequence ID" value="SHF32780.1"/>
    <property type="molecule type" value="Genomic_DNA"/>
</dbReference>
<dbReference type="Pfam" id="PF02272">
    <property type="entry name" value="DHHA1"/>
    <property type="match status" value="1"/>
</dbReference>
<sequence>MDVITTHLNADFDAMASMVAAKKLYPDALLVFPGSQEKNLREFFVSTAGYLFDFTKLKGLDLDQVTRLVLVDTRQASRIGKFRELIEAGRVDVHIYDHHPDAEDDVHGSVEIVKPVGATVTLLTELIRERGISITPEEATMLILGIFEDTGSFTFSSTTPEDFRAAAYLVEQGADLNMVSDLVTRELTAEQVALLNELLQSARTYNINGVDVCVATVSVDKYVGDFAVLVHKLKDMENLDVIFALARMEDRIYLVARSRVPDVNVGEIAAYFGGGGHATAASATIRDLTLIQAEDRLFELLQSTIKPSVTARTLMSSPVLTVDVENTLGQVEEIMVRYNINAMPVLEEGRVAGLINRQVVEKAIYHGLRDEKVADYMSRDFNTVQTTATLVEIQEHLVEHQQRILPVMEDDKLVGVVTRRDLLNHLITDRSREPVALKEDMAAGQWGRRKNITSVLAEQLPRDIIELLRRLGELGEELGYKVYAVGGFIRDLLLRRPNLDIDIVVEGDGITFAKAFAERAGIRARCHKKFNTAVLIFDDNLKVDVATARLEYYQYPAALPVVQFGSLKMDLYRRDFTINTLALALNPDEFGQLIDFFGGQRDIKEKAIRVLHNLSFVEDPTRILRAIRFEQRFGFRVGKQTASLIRHAVKIGLIERLGGQRLFHEIQHILMEEDPVPAIRRMAEFGVLGVICPSVCFDAKAEETLLQIKEVLSWYELSFLDEPLESWWVYFLGLLSRLPHKDLQKVMERLDLAQNMRERIAWTFQRVNQVLGDFLRLPHQRPSAIYRALQPFRPEEILFMMATTQREEVRRAISHYFHRYRHVQPEIRGRDLKEMGIPPGPVYAKILNRILDARLNGEVRSREEEAALARRLAWRELEAGEGKESHVHGSD</sequence>
<keyword evidence="11" id="KW-0129">CBS domain</keyword>
<reference evidence="15" key="1">
    <citation type="submission" date="2016-11" db="EMBL/GenBank/DDBJ databases">
        <authorList>
            <person name="Varghese N."/>
            <person name="Submissions S."/>
        </authorList>
    </citation>
    <scope>NUCLEOTIDE SEQUENCE [LARGE SCALE GENOMIC DNA]</scope>
    <source>
        <strain evidence="15">DSM 9756</strain>
    </source>
</reference>
<evidence type="ECO:0000256" key="11">
    <source>
        <dbReference type="PROSITE-ProRule" id="PRU00703"/>
    </source>
</evidence>
<dbReference type="OrthoDB" id="9805698at2"/>
<dbReference type="Pfam" id="PF00571">
    <property type="entry name" value="CBS"/>
    <property type="match status" value="2"/>
</dbReference>
<evidence type="ECO:0000256" key="10">
    <source>
        <dbReference type="ARBA" id="ARBA00022884"/>
    </source>
</evidence>
<dbReference type="InterPro" id="IPR003156">
    <property type="entry name" value="DHHA1_dom"/>
</dbReference>
<dbReference type="PANTHER" id="PTHR47788">
    <property type="entry name" value="POLYA POLYMERASE"/>
    <property type="match status" value="1"/>
</dbReference>